<reference evidence="3" key="2">
    <citation type="submission" date="2015-01" db="EMBL/GenBank/DDBJ databases">
        <title>Evolutionary Origins and Diversification of the Mycorrhizal Mutualists.</title>
        <authorList>
            <consortium name="DOE Joint Genome Institute"/>
            <consortium name="Mycorrhizal Genomics Consortium"/>
            <person name="Kohler A."/>
            <person name="Kuo A."/>
            <person name="Nagy L.G."/>
            <person name="Floudas D."/>
            <person name="Copeland A."/>
            <person name="Barry K.W."/>
            <person name="Cichocki N."/>
            <person name="Veneault-Fourrey C."/>
            <person name="LaButti K."/>
            <person name="Lindquist E.A."/>
            <person name="Lipzen A."/>
            <person name="Lundell T."/>
            <person name="Morin E."/>
            <person name="Murat C."/>
            <person name="Riley R."/>
            <person name="Ohm R."/>
            <person name="Sun H."/>
            <person name="Tunlid A."/>
            <person name="Henrissat B."/>
            <person name="Grigoriev I.V."/>
            <person name="Hibbett D.S."/>
            <person name="Martin F."/>
        </authorList>
    </citation>
    <scope>NUCLEOTIDE SEQUENCE [LARGE SCALE GENOMIC DNA]</scope>
    <source>
        <strain evidence="3">UH-Slu-Lm8-n1</strain>
    </source>
</reference>
<keyword evidence="3" id="KW-1185">Reference proteome</keyword>
<accession>A0A0D0B1Y5</accession>
<feature type="region of interest" description="Disordered" evidence="1">
    <location>
        <begin position="1"/>
        <end position="24"/>
    </location>
</feature>
<evidence type="ECO:0000256" key="1">
    <source>
        <dbReference type="SAM" id="MobiDB-lite"/>
    </source>
</evidence>
<sequence length="108" mass="11771">MFKVTAASTGQAGMPSTLSSESDFRAEGVRAHPLTHPSPRCWCGVGVVAPTSRMHRSLLVTATLHDSSYVMTHKHSPLSSSEYQSPLHRTLPTPFYFVRSSAKNTLIS</sequence>
<organism evidence="2 3">
    <name type="scientific">Suillus luteus UH-Slu-Lm8-n1</name>
    <dbReference type="NCBI Taxonomy" id="930992"/>
    <lineage>
        <taxon>Eukaryota</taxon>
        <taxon>Fungi</taxon>
        <taxon>Dikarya</taxon>
        <taxon>Basidiomycota</taxon>
        <taxon>Agaricomycotina</taxon>
        <taxon>Agaricomycetes</taxon>
        <taxon>Agaricomycetidae</taxon>
        <taxon>Boletales</taxon>
        <taxon>Suillineae</taxon>
        <taxon>Suillaceae</taxon>
        <taxon>Suillus</taxon>
    </lineage>
</organism>
<dbReference type="HOGENOM" id="CLU_2198758_0_0_1"/>
<evidence type="ECO:0000313" key="3">
    <source>
        <dbReference type="Proteomes" id="UP000054485"/>
    </source>
</evidence>
<evidence type="ECO:0000313" key="2">
    <source>
        <dbReference type="EMBL" id="KIK44004.1"/>
    </source>
</evidence>
<dbReference type="AlphaFoldDB" id="A0A0D0B1Y5"/>
<name>A0A0D0B1Y5_9AGAM</name>
<proteinExistence type="predicted"/>
<reference evidence="2 3" key="1">
    <citation type="submission" date="2014-04" db="EMBL/GenBank/DDBJ databases">
        <authorList>
            <consortium name="DOE Joint Genome Institute"/>
            <person name="Kuo A."/>
            <person name="Ruytinx J."/>
            <person name="Rineau F."/>
            <person name="Colpaert J."/>
            <person name="Kohler A."/>
            <person name="Nagy L.G."/>
            <person name="Floudas D."/>
            <person name="Copeland A."/>
            <person name="Barry K.W."/>
            <person name="Cichocki N."/>
            <person name="Veneault-Fourrey C."/>
            <person name="LaButti K."/>
            <person name="Lindquist E.A."/>
            <person name="Lipzen A."/>
            <person name="Lundell T."/>
            <person name="Morin E."/>
            <person name="Murat C."/>
            <person name="Sun H."/>
            <person name="Tunlid A."/>
            <person name="Henrissat B."/>
            <person name="Grigoriev I.V."/>
            <person name="Hibbett D.S."/>
            <person name="Martin F."/>
            <person name="Nordberg H.P."/>
            <person name="Cantor M.N."/>
            <person name="Hua S.X."/>
        </authorList>
    </citation>
    <scope>NUCLEOTIDE SEQUENCE [LARGE SCALE GENOMIC DNA]</scope>
    <source>
        <strain evidence="2 3">UH-Slu-Lm8-n1</strain>
    </source>
</reference>
<dbReference type="EMBL" id="KN835199">
    <property type="protein sequence ID" value="KIK44004.1"/>
    <property type="molecule type" value="Genomic_DNA"/>
</dbReference>
<gene>
    <name evidence="2" type="ORF">CY34DRAFT_803132</name>
</gene>
<feature type="compositionally biased region" description="Polar residues" evidence="1">
    <location>
        <begin position="1"/>
        <end position="21"/>
    </location>
</feature>
<dbReference type="Proteomes" id="UP000054485">
    <property type="component" value="Unassembled WGS sequence"/>
</dbReference>
<dbReference type="InParanoid" id="A0A0D0B1Y5"/>
<protein>
    <submittedName>
        <fullName evidence="2">Unplaced genomic scaffold CY34scaffold_68, whole genome shotgun sequence</fullName>
    </submittedName>
</protein>